<evidence type="ECO:0000259" key="1">
    <source>
        <dbReference type="Pfam" id="PF08161"/>
    </source>
</evidence>
<sequence length="254" mass="29277">MIKKKNFKILCLSILSGLSSIKDFSFLAELDSTVAIAIRVFRRKNTLQLLIFLSIAFQLQTIGEFSLAENLRDKGDLINSTVLFTLQGQICSLFPGYCSYATDVLTSFKLIAKGIDTSLTEQADLILRLLVDLRNLISKTDNETDRQEIGKYAKNYLSFLFYLYTTEKWNLSRDPIRQSVYQKNKTTYLLDIFLTLITYLDEKRLELLEDKLKQLLTMLQLRCISSLLDMRNNQTIIKIKQIVPQANEENSLTN</sequence>
<gene>
    <name evidence="2" type="ORF">PYM288_LOCUS30323</name>
</gene>
<organism evidence="2 3">
    <name type="scientific">Rotaria sordida</name>
    <dbReference type="NCBI Taxonomy" id="392033"/>
    <lineage>
        <taxon>Eukaryota</taxon>
        <taxon>Metazoa</taxon>
        <taxon>Spiralia</taxon>
        <taxon>Gnathifera</taxon>
        <taxon>Rotifera</taxon>
        <taxon>Eurotatoria</taxon>
        <taxon>Bdelloidea</taxon>
        <taxon>Philodinida</taxon>
        <taxon>Philodinidae</taxon>
        <taxon>Rotaria</taxon>
    </lineage>
</organism>
<dbReference type="PANTHER" id="PTHR48287">
    <property type="entry name" value="ARM REPEAT SUPERFAMILY PROTEIN"/>
    <property type="match status" value="1"/>
</dbReference>
<evidence type="ECO:0000313" key="2">
    <source>
        <dbReference type="EMBL" id="CAF1309176.1"/>
    </source>
</evidence>
<dbReference type="PANTHER" id="PTHR48287:SF1">
    <property type="entry name" value="ARM REPEAT SUPERFAMILY PROTEIN"/>
    <property type="match status" value="1"/>
</dbReference>
<dbReference type="InterPro" id="IPR052087">
    <property type="entry name" value="RRP12"/>
</dbReference>
<dbReference type="GO" id="GO:0005634">
    <property type="term" value="C:nucleus"/>
    <property type="evidence" value="ECO:0007669"/>
    <property type="project" value="UniProtKB-SubCell"/>
</dbReference>
<proteinExistence type="predicted"/>
<dbReference type="EMBL" id="CAJNOH010002766">
    <property type="protein sequence ID" value="CAF1309176.1"/>
    <property type="molecule type" value="Genomic_DNA"/>
</dbReference>
<comment type="caution">
    <text evidence="2">The sequence shown here is derived from an EMBL/GenBank/DDBJ whole genome shotgun (WGS) entry which is preliminary data.</text>
</comment>
<reference evidence="2" key="1">
    <citation type="submission" date="2021-02" db="EMBL/GenBank/DDBJ databases">
        <authorList>
            <person name="Nowell W R."/>
        </authorList>
    </citation>
    <scope>NUCLEOTIDE SEQUENCE</scope>
</reference>
<evidence type="ECO:0000313" key="3">
    <source>
        <dbReference type="Proteomes" id="UP000663854"/>
    </source>
</evidence>
<protein>
    <recommendedName>
        <fullName evidence="1">RRP12 HEAT domain-containing protein</fullName>
    </recommendedName>
</protein>
<dbReference type="Proteomes" id="UP000663854">
    <property type="component" value="Unassembled WGS sequence"/>
</dbReference>
<dbReference type="Pfam" id="PF08161">
    <property type="entry name" value="RRP12_HEAT"/>
    <property type="match status" value="1"/>
</dbReference>
<accession>A0A815EE46</accession>
<feature type="domain" description="RRP12 HEAT" evidence="1">
    <location>
        <begin position="66"/>
        <end position="166"/>
    </location>
</feature>
<name>A0A815EE46_9BILA</name>
<dbReference type="InterPro" id="IPR012978">
    <property type="entry name" value="HEAT_RRP12"/>
</dbReference>
<dbReference type="AlphaFoldDB" id="A0A815EE46"/>